<accession>D7DR10</accession>
<evidence type="ECO:0000313" key="2">
    <source>
        <dbReference type="Proteomes" id="UP000007722"/>
    </source>
</evidence>
<gene>
    <name evidence="1" type="ordered locus">Mvol_1632</name>
</gene>
<sequence length="149" mass="17266">MDGINNSNEQNNELNNPEFEVIEVKIPAGLPQSVIGRMLSNYDVQHEIKKDEITQQEYPVLFGFKKNVEEAMEHVVLYTEMRLALRDIARLSKLHKIPVKLYSKDETVNHILTVAIQDCLKADIEIVNEELEQEFEVIQVLDNDIQVYI</sequence>
<organism evidence="1 2">
    <name type="scientific">Methanococcus voltae (strain ATCC BAA-1334 / A3)</name>
    <dbReference type="NCBI Taxonomy" id="456320"/>
    <lineage>
        <taxon>Archaea</taxon>
        <taxon>Methanobacteriati</taxon>
        <taxon>Methanobacteriota</taxon>
        <taxon>Methanomada group</taxon>
        <taxon>Methanococci</taxon>
        <taxon>Methanococcales</taxon>
        <taxon>Methanococcaceae</taxon>
        <taxon>Methanococcus</taxon>
    </lineage>
</organism>
<dbReference type="KEGG" id="mvo:Mvol_1632"/>
<dbReference type="HOGENOM" id="CLU_1850644_0_0_2"/>
<dbReference type="FunCoup" id="D7DR10">
    <property type="interactions" value="6"/>
</dbReference>
<reference evidence="1 2" key="1">
    <citation type="submission" date="2010-05" db="EMBL/GenBank/DDBJ databases">
        <title>Complete sequence of Methanococcus voltae A3.</title>
        <authorList>
            <consortium name="US DOE Joint Genome Institute"/>
            <person name="Lucas S."/>
            <person name="Copeland A."/>
            <person name="Lapidus A."/>
            <person name="Cheng J.-F."/>
            <person name="Bruce D."/>
            <person name="Goodwin L."/>
            <person name="Pitluck S."/>
            <person name="Lowry S."/>
            <person name="Clum A."/>
            <person name="Land M."/>
            <person name="Hauser L."/>
            <person name="Kyrpides N."/>
            <person name="Mikhailova N."/>
            <person name="Whitman W.B."/>
            <person name="Woyke T."/>
        </authorList>
    </citation>
    <scope>NUCLEOTIDE SEQUENCE [LARGE SCALE GENOMIC DNA]</scope>
    <source>
        <strain evidence="2">ATCC BAA-1334 / A3</strain>
    </source>
</reference>
<protein>
    <submittedName>
        <fullName evidence="1">Uncharacterized protein</fullName>
    </submittedName>
</protein>
<dbReference type="eggNOG" id="arCOG05020">
    <property type="taxonomic scope" value="Archaea"/>
</dbReference>
<dbReference type="AlphaFoldDB" id="D7DR10"/>
<proteinExistence type="predicted"/>
<evidence type="ECO:0000313" key="1">
    <source>
        <dbReference type="EMBL" id="ADI37287.1"/>
    </source>
</evidence>
<dbReference type="STRING" id="456320.Mvol_1632"/>
<dbReference type="InParanoid" id="D7DR10"/>
<name>D7DR10_METV3</name>
<keyword evidence="2" id="KW-1185">Reference proteome</keyword>
<dbReference type="OrthoDB" id="64089at2157"/>
<dbReference type="Proteomes" id="UP000007722">
    <property type="component" value="Chromosome"/>
</dbReference>
<dbReference type="EMBL" id="CP002057">
    <property type="protein sequence ID" value="ADI37287.1"/>
    <property type="molecule type" value="Genomic_DNA"/>
</dbReference>